<evidence type="ECO:0000256" key="1">
    <source>
        <dbReference type="SAM" id="Phobius"/>
    </source>
</evidence>
<accession>A0ABM8ARK1</accession>
<dbReference type="Proteomes" id="UP001061361">
    <property type="component" value="Chromosome"/>
</dbReference>
<keyword evidence="3" id="KW-1185">Reference proteome</keyword>
<feature type="transmembrane region" description="Helical" evidence="1">
    <location>
        <begin position="64"/>
        <end position="86"/>
    </location>
</feature>
<sequence>MRGVTGFLMRRGVVLSAFLLLKLAAVITAGTTLGSVEGWTIGILSLAVYATIAWFAHRNRVISIWAITVIMLYEGSGALITGIQYFNAAPAIGIMGVTVAVYLVLGALVVFSSRHRGQ</sequence>
<evidence type="ECO:0000313" key="3">
    <source>
        <dbReference type="Proteomes" id="UP001061361"/>
    </source>
</evidence>
<gene>
    <name evidence="2" type="ORF">JCM14722_16160</name>
</gene>
<keyword evidence="1" id="KW-0472">Membrane</keyword>
<feature type="transmembrane region" description="Helical" evidence="1">
    <location>
        <begin position="92"/>
        <end position="111"/>
    </location>
</feature>
<evidence type="ECO:0000313" key="2">
    <source>
        <dbReference type="EMBL" id="BDQ34074.1"/>
    </source>
</evidence>
<dbReference type="RefSeq" id="WP_264980967.1">
    <property type="nucleotide sequence ID" value="NZ_AP026708.1"/>
</dbReference>
<reference evidence="2" key="1">
    <citation type="submission" date="2022-08" db="EMBL/GenBank/DDBJ databases">
        <title>Genome Sequence of the sulphate-reducing bacterium, Pseudodesulfovibrio portus JCM14722.</title>
        <authorList>
            <person name="Kondo R."/>
            <person name="Kataoka T."/>
        </authorList>
    </citation>
    <scope>NUCLEOTIDE SEQUENCE</scope>
    <source>
        <strain evidence="2">JCM 14722</strain>
    </source>
</reference>
<proteinExistence type="predicted"/>
<name>A0ABM8ARK1_9BACT</name>
<protein>
    <recommendedName>
        <fullName evidence="4">Integral membrane protein</fullName>
    </recommendedName>
</protein>
<keyword evidence="1" id="KW-1133">Transmembrane helix</keyword>
<dbReference type="EMBL" id="AP026708">
    <property type="protein sequence ID" value="BDQ34074.1"/>
    <property type="molecule type" value="Genomic_DNA"/>
</dbReference>
<keyword evidence="1" id="KW-0812">Transmembrane</keyword>
<organism evidence="2 3">
    <name type="scientific">Pseudodesulfovibrio portus</name>
    <dbReference type="NCBI Taxonomy" id="231439"/>
    <lineage>
        <taxon>Bacteria</taxon>
        <taxon>Pseudomonadati</taxon>
        <taxon>Thermodesulfobacteriota</taxon>
        <taxon>Desulfovibrionia</taxon>
        <taxon>Desulfovibrionales</taxon>
        <taxon>Desulfovibrionaceae</taxon>
    </lineage>
</organism>
<feature type="transmembrane region" description="Helical" evidence="1">
    <location>
        <begin position="39"/>
        <end position="57"/>
    </location>
</feature>
<evidence type="ECO:0008006" key="4">
    <source>
        <dbReference type="Google" id="ProtNLM"/>
    </source>
</evidence>